<gene>
    <name evidence="2" type="ORF">DNK44_24260</name>
</gene>
<dbReference type="Proteomes" id="UP000293172">
    <property type="component" value="Unassembled WGS sequence"/>
</dbReference>
<evidence type="ECO:0000256" key="1">
    <source>
        <dbReference type="SAM" id="MobiDB-lite"/>
    </source>
</evidence>
<sequence length="75" mass="8061">MPQASVRPGLDYEGRDPVLPSGALPGLGVRLRNVEARSSYRSGIDEKRLNRCCGETGRPAQLSTGPAKRRCVLAP</sequence>
<protein>
    <submittedName>
        <fullName evidence="2">Uncharacterized protein</fullName>
    </submittedName>
</protein>
<evidence type="ECO:0000313" key="2">
    <source>
        <dbReference type="EMBL" id="TBU85570.1"/>
    </source>
</evidence>
<organism evidence="2 3">
    <name type="scientific">Phytopseudomonas dryadis</name>
    <dbReference type="NCBI Taxonomy" id="2487520"/>
    <lineage>
        <taxon>Bacteria</taxon>
        <taxon>Pseudomonadati</taxon>
        <taxon>Pseudomonadota</taxon>
        <taxon>Gammaproteobacteria</taxon>
        <taxon>Pseudomonadales</taxon>
        <taxon>Pseudomonadaceae</taxon>
        <taxon>Phytopseudomonas</taxon>
    </lineage>
</organism>
<dbReference type="AlphaFoldDB" id="A0A4Q9QT01"/>
<reference evidence="2 3" key="1">
    <citation type="submission" date="2018-06" db="EMBL/GenBank/DDBJ databases">
        <title>Three novel Pseudomonas species isolated from symptomatic oak.</title>
        <authorList>
            <person name="Bueno-Gonzalez V."/>
            <person name="Brady C."/>
        </authorList>
    </citation>
    <scope>NUCLEOTIDE SEQUENCE [LARGE SCALE GENOMIC DNA]</scope>
    <source>
        <strain evidence="2 3">P6B</strain>
    </source>
</reference>
<accession>A0A4Q9QT01</accession>
<dbReference type="EMBL" id="QJUL01000059">
    <property type="protein sequence ID" value="TBU85570.1"/>
    <property type="molecule type" value="Genomic_DNA"/>
</dbReference>
<evidence type="ECO:0000313" key="3">
    <source>
        <dbReference type="Proteomes" id="UP000293172"/>
    </source>
</evidence>
<name>A0A4Q9QT01_9GAMM</name>
<proteinExistence type="predicted"/>
<comment type="caution">
    <text evidence="2">The sequence shown here is derived from an EMBL/GenBank/DDBJ whole genome shotgun (WGS) entry which is preliminary data.</text>
</comment>
<feature type="region of interest" description="Disordered" evidence="1">
    <location>
        <begin position="1"/>
        <end position="22"/>
    </location>
</feature>